<dbReference type="GO" id="GO:0016787">
    <property type="term" value="F:hydrolase activity"/>
    <property type="evidence" value="ECO:0007669"/>
    <property type="project" value="UniProtKB-KW"/>
</dbReference>
<evidence type="ECO:0000313" key="3">
    <source>
        <dbReference type="EMBL" id="RKS45075.1"/>
    </source>
</evidence>
<protein>
    <submittedName>
        <fullName evidence="3">Dipeptidyl-peptidase-3</fullName>
    </submittedName>
</protein>
<keyword evidence="4" id="KW-1185">Reference proteome</keyword>
<dbReference type="Proteomes" id="UP000276282">
    <property type="component" value="Unassembled WGS sequence"/>
</dbReference>
<sequence>MVQNANIAKYQDANYYICRKIKQKHMKVKFILSLMLMATLLYSCKDENKENEVAEVETSTNLDFEYNVEEFGDIKILRYQIPGFENLTLKEQKLVYYLTQAGLSGRDIMWDQNYRHNLEIRDALENIYANYSGDKETSDWKAFETYVKRVWFSNGIHHHYSNDKLKPEFSKEYFDTLLAETKTELTGEPYEVIFNEKDAKKVNLDPNKGLLEGSAINFYGPDVTAAEAEAFYKKKSSPNKDKPLSYGLNSTLVKENGKLVEKVWKSGGLYGDAIDQIIVWLEKAKGVAENEAQGNALGLLIKYYQTGDLQTWDDYNVAWVEATEGNIDYINSFIEVYNDPLGYRGSYESIVQIKDFEMSKKMQVLENNVQWFEDNSPLMPEHKKKSVVGVTYKTVMVAGEAGDASPSTPIGVNLPNANWIRAAHGSKSVSLGNIIGAYNNAGSTGVLQEFANDEEEVALEEEYGQNADKLHTALHEVVGHASGQLNPGVGETKETLKNYASTMEEGRADLVGLYYLMDPKIQELGLTDSWEKTGKAAYDGYIRNGLMTQLRRLNIGDDVEEAHMRNRQWVSAWVYEKGKEEGVIEKVTRDGKTYFDIKNYERLRELFGELLKESQRIKSEGDFEAAKNLVENYGVKVDQEIHKEVLDRNAQFKSPPYSGFVNAVLVPEMDENNEIKSIKVTQPKDFATQMMDYTKNYHFLKKEEKVAVPAE</sequence>
<dbReference type="EMBL" id="RBLG01000004">
    <property type="protein sequence ID" value="RKS45075.1"/>
    <property type="molecule type" value="Genomic_DNA"/>
</dbReference>
<evidence type="ECO:0000256" key="2">
    <source>
        <dbReference type="ARBA" id="ARBA00022801"/>
    </source>
</evidence>
<keyword evidence="2" id="KW-0378">Hydrolase</keyword>
<comment type="caution">
    <text evidence="3">The sequence shown here is derived from an EMBL/GenBank/DDBJ whole genome shotgun (WGS) entry which is preliminary data.</text>
</comment>
<evidence type="ECO:0000256" key="1">
    <source>
        <dbReference type="ARBA" id="ARBA00022723"/>
    </source>
</evidence>
<dbReference type="PANTHER" id="PTHR23422">
    <property type="entry name" value="DIPEPTIDYL PEPTIDASE III-RELATED"/>
    <property type="match status" value="1"/>
</dbReference>
<evidence type="ECO:0000313" key="4">
    <source>
        <dbReference type="Proteomes" id="UP000276282"/>
    </source>
</evidence>
<proteinExistence type="predicted"/>
<dbReference type="InterPro" id="IPR039461">
    <property type="entry name" value="Peptidase_M49"/>
</dbReference>
<reference evidence="3 4" key="1">
    <citation type="submission" date="2018-10" db="EMBL/GenBank/DDBJ databases">
        <title>Genomic Encyclopedia of Archaeal and Bacterial Type Strains, Phase II (KMG-II): from individual species to whole genera.</title>
        <authorList>
            <person name="Goeker M."/>
        </authorList>
    </citation>
    <scope>NUCLEOTIDE SEQUENCE [LARGE SCALE GENOMIC DNA]</scope>
    <source>
        <strain evidence="3 4">DSM 19839</strain>
    </source>
</reference>
<accession>A0A495P511</accession>
<gene>
    <name evidence="3" type="ORF">BC962_2750</name>
</gene>
<dbReference type="GO" id="GO:0046872">
    <property type="term" value="F:metal ion binding"/>
    <property type="evidence" value="ECO:0007669"/>
    <property type="project" value="UniProtKB-KW"/>
</dbReference>
<dbReference type="AlphaFoldDB" id="A0A495P511"/>
<dbReference type="Gene3D" id="3.30.540.30">
    <property type="match status" value="2"/>
</dbReference>
<name>A0A495P511_9FLAO</name>
<keyword evidence="1" id="KW-0479">Metal-binding</keyword>
<organism evidence="3 4">
    <name type="scientific">Gillisia mitskevichiae</name>
    <dbReference type="NCBI Taxonomy" id="270921"/>
    <lineage>
        <taxon>Bacteria</taxon>
        <taxon>Pseudomonadati</taxon>
        <taxon>Bacteroidota</taxon>
        <taxon>Flavobacteriia</taxon>
        <taxon>Flavobacteriales</taxon>
        <taxon>Flavobacteriaceae</taxon>
        <taxon>Gillisia</taxon>
    </lineage>
</organism>
<dbReference type="PANTHER" id="PTHR23422:SF11">
    <property type="entry name" value="DIPEPTIDYL PEPTIDASE 3"/>
    <property type="match status" value="1"/>
</dbReference>
<dbReference type="Pfam" id="PF03571">
    <property type="entry name" value="Peptidase_M49"/>
    <property type="match status" value="2"/>
</dbReference>